<dbReference type="AlphaFoldDB" id="A0A1A0H9F4"/>
<name>A0A1A0H9F4_9ASCO</name>
<evidence type="ECO:0000256" key="6">
    <source>
        <dbReference type="ARBA" id="ARBA00023136"/>
    </source>
</evidence>
<sequence>AFLVAVLVFGDSPALRNTPLHRLHRVLVRAGARLGRAATARPAVYAALRWTVPVFYAATVGVCVAQFFAHVYVRLGVRHSRGHALYMAVSLAALAAATALLTFSDPGVVLASTVARARRAYADNGLIFFAGRVCRTCGLPKVARSKHCSTCGRCVYVHDHHCIFANNCVGQNNYRWFVAFLLANINVMVYGGAVSWAQVRGAAAPGAWWWWWAAAPGAWWAAVTGPVDAARVAALLLALALVFAVVLAAFAGLHVRYMYLGVTTNEADKWGDIEHLVALGALYHAPGRGVFVERAEAPGAGGAVFILLADQRVLFAEHPAAPAVRRVLLVADVPNVYDRGFAANVRDRL</sequence>
<evidence type="ECO:0000256" key="12">
    <source>
        <dbReference type="RuleBase" id="RU079119"/>
    </source>
</evidence>
<comment type="subcellular location">
    <subcellularLocation>
        <location evidence="1">Endoplasmic reticulum membrane</location>
        <topology evidence="1">Multi-pass membrane protein</topology>
    </subcellularLocation>
</comment>
<evidence type="ECO:0000256" key="2">
    <source>
        <dbReference type="ARBA" id="ARBA00022679"/>
    </source>
</evidence>
<evidence type="ECO:0000256" key="9">
    <source>
        <dbReference type="ARBA" id="ARBA00023315"/>
    </source>
</evidence>
<dbReference type="STRING" id="869754.A0A1A0H9F4"/>
<feature type="transmembrane region" description="Helical" evidence="12">
    <location>
        <begin position="85"/>
        <end position="103"/>
    </location>
</feature>
<evidence type="ECO:0000259" key="13">
    <source>
        <dbReference type="Pfam" id="PF01529"/>
    </source>
</evidence>
<evidence type="ECO:0000313" key="14">
    <source>
        <dbReference type="EMBL" id="OBA20651.1"/>
    </source>
</evidence>
<organism evidence="14 15">
    <name type="scientific">Metschnikowia bicuspidata var. bicuspidata NRRL YB-4993</name>
    <dbReference type="NCBI Taxonomy" id="869754"/>
    <lineage>
        <taxon>Eukaryota</taxon>
        <taxon>Fungi</taxon>
        <taxon>Dikarya</taxon>
        <taxon>Ascomycota</taxon>
        <taxon>Saccharomycotina</taxon>
        <taxon>Pichiomycetes</taxon>
        <taxon>Metschnikowiaceae</taxon>
        <taxon>Metschnikowia</taxon>
    </lineage>
</organism>
<evidence type="ECO:0000256" key="5">
    <source>
        <dbReference type="ARBA" id="ARBA00022989"/>
    </source>
</evidence>
<evidence type="ECO:0000256" key="3">
    <source>
        <dbReference type="ARBA" id="ARBA00022692"/>
    </source>
</evidence>
<gene>
    <name evidence="14" type="ORF">METBIDRAFT_19862</name>
</gene>
<dbReference type="PANTHER" id="PTHR22883:SF489">
    <property type="entry name" value="PALMITOYLTRANSFERASE SWF1"/>
    <property type="match status" value="1"/>
</dbReference>
<dbReference type="GO" id="GO:0005789">
    <property type="term" value="C:endoplasmic reticulum membrane"/>
    <property type="evidence" value="ECO:0007669"/>
    <property type="project" value="UniProtKB-SubCell"/>
</dbReference>
<proteinExistence type="inferred from homology"/>
<keyword evidence="5 12" id="KW-1133">Transmembrane helix</keyword>
<keyword evidence="9 12" id="KW-0012">Acyltransferase</keyword>
<keyword evidence="3 12" id="KW-0812">Transmembrane</keyword>
<comment type="domain">
    <text evidence="12">The DHHC domain is required for palmitoyltransferase activity.</text>
</comment>
<feature type="domain" description="Palmitoyltransferase DHHC" evidence="13">
    <location>
        <begin position="131"/>
        <end position="270"/>
    </location>
</feature>
<dbReference type="GO" id="GO:0019706">
    <property type="term" value="F:protein-cysteine S-palmitoyltransferase activity"/>
    <property type="evidence" value="ECO:0007669"/>
    <property type="project" value="UniProtKB-EC"/>
</dbReference>
<feature type="non-terminal residue" evidence="14">
    <location>
        <position position="1"/>
    </location>
</feature>
<dbReference type="EC" id="2.3.1.225" evidence="12"/>
<keyword evidence="15" id="KW-1185">Reference proteome</keyword>
<dbReference type="EMBL" id="LXTC01000004">
    <property type="protein sequence ID" value="OBA20651.1"/>
    <property type="molecule type" value="Genomic_DNA"/>
</dbReference>
<dbReference type="PROSITE" id="PS50216">
    <property type="entry name" value="DHHC"/>
    <property type="match status" value="1"/>
</dbReference>
<evidence type="ECO:0000256" key="4">
    <source>
        <dbReference type="ARBA" id="ARBA00022824"/>
    </source>
</evidence>
<dbReference type="Proteomes" id="UP000092555">
    <property type="component" value="Unassembled WGS sequence"/>
</dbReference>
<keyword evidence="8" id="KW-0449">Lipoprotein</keyword>
<protein>
    <recommendedName>
        <fullName evidence="12">Palmitoyltransferase</fullName>
        <ecNumber evidence="12">2.3.1.225</ecNumber>
    </recommendedName>
</protein>
<evidence type="ECO:0000256" key="7">
    <source>
        <dbReference type="ARBA" id="ARBA00023139"/>
    </source>
</evidence>
<evidence type="ECO:0000256" key="1">
    <source>
        <dbReference type="ARBA" id="ARBA00004477"/>
    </source>
</evidence>
<reference evidence="14 15" key="1">
    <citation type="submission" date="2016-05" db="EMBL/GenBank/DDBJ databases">
        <title>Comparative genomics of biotechnologically important yeasts.</title>
        <authorList>
            <consortium name="DOE Joint Genome Institute"/>
            <person name="Riley R."/>
            <person name="Haridas S."/>
            <person name="Wolfe K.H."/>
            <person name="Lopes M.R."/>
            <person name="Hittinger C.T."/>
            <person name="Goker M."/>
            <person name="Salamov A."/>
            <person name="Wisecaver J."/>
            <person name="Long T.M."/>
            <person name="Aerts A.L."/>
            <person name="Barry K."/>
            <person name="Choi C."/>
            <person name="Clum A."/>
            <person name="Coughlan A.Y."/>
            <person name="Deshpande S."/>
            <person name="Douglass A.P."/>
            <person name="Hanson S.J."/>
            <person name="Klenk H.-P."/>
            <person name="LaButti K."/>
            <person name="Lapidus A."/>
            <person name="Lindquist E."/>
            <person name="Lipzen A."/>
            <person name="Meier-kolthoff J.P."/>
            <person name="Ohm R.A."/>
            <person name="Otillar R.P."/>
            <person name="Pangilinan J."/>
            <person name="Peng Y."/>
            <person name="Rokas A."/>
            <person name="Rosa C.A."/>
            <person name="Scheuner C."/>
            <person name="Sibirny A.A."/>
            <person name="Slot J.C."/>
            <person name="Stielow J.B."/>
            <person name="Sun H."/>
            <person name="Kurtzman C.P."/>
            <person name="Blackwell M."/>
            <person name="Grigoriev I.V."/>
            <person name="Jeffries T.W."/>
        </authorList>
    </citation>
    <scope>NUCLEOTIDE SEQUENCE [LARGE SCALE GENOMIC DNA]</scope>
    <source>
        <strain evidence="14 15">NRRL YB-4993</strain>
    </source>
</reference>
<keyword evidence="7" id="KW-0564">Palmitate</keyword>
<comment type="caution">
    <text evidence="14">The sequence shown here is derived from an EMBL/GenBank/DDBJ whole genome shotgun (WGS) entry which is preliminary data.</text>
</comment>
<dbReference type="InterPro" id="IPR001594">
    <property type="entry name" value="Palmitoyltrfase_DHHC"/>
</dbReference>
<keyword evidence="2 12" id="KW-0808">Transferase</keyword>
<feature type="transmembrane region" description="Helical" evidence="12">
    <location>
        <begin position="54"/>
        <end position="73"/>
    </location>
</feature>
<feature type="non-terminal residue" evidence="14">
    <location>
        <position position="349"/>
    </location>
</feature>
<dbReference type="GO" id="GO:0005794">
    <property type="term" value="C:Golgi apparatus"/>
    <property type="evidence" value="ECO:0007669"/>
    <property type="project" value="TreeGrafter"/>
</dbReference>
<evidence type="ECO:0000256" key="11">
    <source>
        <dbReference type="ARBA" id="ARBA00048048"/>
    </source>
</evidence>
<feature type="transmembrane region" description="Helical" evidence="12">
    <location>
        <begin position="209"/>
        <end position="227"/>
    </location>
</feature>
<feature type="transmembrane region" description="Helical" evidence="12">
    <location>
        <begin position="233"/>
        <end position="253"/>
    </location>
</feature>
<keyword evidence="6 12" id="KW-0472">Membrane</keyword>
<dbReference type="GO" id="GO:0006612">
    <property type="term" value="P:protein targeting to membrane"/>
    <property type="evidence" value="ECO:0007669"/>
    <property type="project" value="TreeGrafter"/>
</dbReference>
<accession>A0A1A0H9F4</accession>
<evidence type="ECO:0000313" key="15">
    <source>
        <dbReference type="Proteomes" id="UP000092555"/>
    </source>
</evidence>
<dbReference type="OrthoDB" id="9909019at2759"/>
<dbReference type="Pfam" id="PF01529">
    <property type="entry name" value="DHHC"/>
    <property type="match status" value="1"/>
</dbReference>
<dbReference type="GeneID" id="30027879"/>
<comment type="similarity">
    <text evidence="10">Belongs to the DHHC palmitoyltransferase family. SWF1 subfamily.</text>
</comment>
<dbReference type="RefSeq" id="XP_018711173.1">
    <property type="nucleotide sequence ID" value="XM_018854903.1"/>
</dbReference>
<keyword evidence="4" id="KW-0256">Endoplasmic reticulum</keyword>
<comment type="catalytic activity">
    <reaction evidence="11 12">
        <text>L-cysteinyl-[protein] + hexadecanoyl-CoA = S-hexadecanoyl-L-cysteinyl-[protein] + CoA</text>
        <dbReference type="Rhea" id="RHEA:36683"/>
        <dbReference type="Rhea" id="RHEA-COMP:10131"/>
        <dbReference type="Rhea" id="RHEA-COMP:11032"/>
        <dbReference type="ChEBI" id="CHEBI:29950"/>
        <dbReference type="ChEBI" id="CHEBI:57287"/>
        <dbReference type="ChEBI" id="CHEBI:57379"/>
        <dbReference type="ChEBI" id="CHEBI:74151"/>
        <dbReference type="EC" id="2.3.1.225"/>
    </reaction>
</comment>
<feature type="transmembrane region" description="Helical" evidence="12">
    <location>
        <begin position="176"/>
        <end position="197"/>
    </location>
</feature>
<evidence type="ECO:0000256" key="8">
    <source>
        <dbReference type="ARBA" id="ARBA00023288"/>
    </source>
</evidence>
<evidence type="ECO:0000256" key="10">
    <source>
        <dbReference type="ARBA" id="ARBA00038463"/>
    </source>
</evidence>
<dbReference type="PANTHER" id="PTHR22883">
    <property type="entry name" value="ZINC FINGER DHHC DOMAIN CONTAINING PROTEIN"/>
    <property type="match status" value="1"/>
</dbReference>
<dbReference type="InterPro" id="IPR039859">
    <property type="entry name" value="PFA4/ZDH16/20/ERF2-like"/>
</dbReference>